<dbReference type="GO" id="GO:0003735">
    <property type="term" value="F:structural constituent of ribosome"/>
    <property type="evidence" value="ECO:0007669"/>
    <property type="project" value="InterPro"/>
</dbReference>
<evidence type="ECO:0000256" key="4">
    <source>
        <dbReference type="ARBA" id="ARBA00035269"/>
    </source>
</evidence>
<keyword evidence="2" id="KW-0689">Ribosomal protein</keyword>
<dbReference type="STRING" id="400727.A0A2T7PMC7"/>
<dbReference type="PANTHER" id="PTHR13528:SF2">
    <property type="entry name" value="LARGE RIBOSOMAL SUBUNIT PROTEIN BL28M"/>
    <property type="match status" value="1"/>
</dbReference>
<proteinExistence type="inferred from homology"/>
<dbReference type="SUPFAM" id="SSF143800">
    <property type="entry name" value="L28p-like"/>
    <property type="match status" value="1"/>
</dbReference>
<reference evidence="6 7" key="1">
    <citation type="submission" date="2018-04" db="EMBL/GenBank/DDBJ databases">
        <title>The genome of golden apple snail Pomacea canaliculata provides insight into stress tolerance and invasive adaptation.</title>
        <authorList>
            <person name="Liu C."/>
            <person name="Liu B."/>
            <person name="Ren Y."/>
            <person name="Zhang Y."/>
            <person name="Wang H."/>
            <person name="Li S."/>
            <person name="Jiang F."/>
            <person name="Yin L."/>
            <person name="Zhang G."/>
            <person name="Qian W."/>
            <person name="Fan W."/>
        </authorList>
    </citation>
    <scope>NUCLEOTIDE SEQUENCE [LARGE SCALE GENOMIC DNA]</scope>
    <source>
        <strain evidence="6">SZHN2017</strain>
        <tissue evidence="6">Muscle</tissue>
    </source>
</reference>
<name>A0A2T7PMC7_POMCA</name>
<dbReference type="GO" id="GO:0005762">
    <property type="term" value="C:mitochondrial large ribosomal subunit"/>
    <property type="evidence" value="ECO:0007669"/>
    <property type="project" value="TreeGrafter"/>
</dbReference>
<dbReference type="PANTHER" id="PTHR13528">
    <property type="entry name" value="39S RIBOSOMAL PROTEIN L28, MITOCHONDRIAL"/>
    <property type="match status" value="1"/>
</dbReference>
<dbReference type="InterPro" id="IPR026569">
    <property type="entry name" value="Ribosomal_bL28"/>
</dbReference>
<gene>
    <name evidence="6" type="ORF">C0Q70_05827</name>
</gene>
<accession>A0A2T7PMC7</accession>
<evidence type="ECO:0000256" key="5">
    <source>
        <dbReference type="ARBA" id="ARBA00035538"/>
    </source>
</evidence>
<sequence>MAQMKIGKSIRIRWGKNLPYVYRWTNETEGLLPEHYKQRCIEFMTKDPTPVHWRPNPNKYIPNPKTGERVRVQNVPVTVLYPAECNKGLWGGEGIVAGYRKKHERATKFPKIWRPSLQKRVLYSEILNKHFLIAVTLRTMDLIDDHFGFDNYILKTHEVDLCSKLGMDIKREMLVALATKSIYPDDPVKRDQILEKYKDFIMPVEEAEWVGLSVPEALRKAREAEAKNNPPRPLKDMFIVQLAQKIAETGLEDTSESFISKLNPFTTKPLKTEEKP</sequence>
<keyword evidence="7" id="KW-1185">Reference proteome</keyword>
<dbReference type="AlphaFoldDB" id="A0A2T7PMC7"/>
<dbReference type="InterPro" id="IPR034704">
    <property type="entry name" value="Ribosomal_bL28/bL31-like_sf"/>
</dbReference>
<dbReference type="EMBL" id="PZQS01000003">
    <property type="protein sequence ID" value="PVD34552.1"/>
    <property type="molecule type" value="Genomic_DNA"/>
</dbReference>
<evidence type="ECO:0000313" key="6">
    <source>
        <dbReference type="EMBL" id="PVD34552.1"/>
    </source>
</evidence>
<protein>
    <recommendedName>
        <fullName evidence="4">Large ribosomal subunit protein bL28m</fullName>
    </recommendedName>
    <alternativeName>
        <fullName evidence="5">39S ribosomal protein L28, mitochondrial</fullName>
    </alternativeName>
</protein>
<dbReference type="OrthoDB" id="361870at2759"/>
<keyword evidence="3" id="KW-0687">Ribonucleoprotein</keyword>
<evidence type="ECO:0000313" key="7">
    <source>
        <dbReference type="Proteomes" id="UP000245119"/>
    </source>
</evidence>
<organism evidence="6 7">
    <name type="scientific">Pomacea canaliculata</name>
    <name type="common">Golden apple snail</name>
    <dbReference type="NCBI Taxonomy" id="400727"/>
    <lineage>
        <taxon>Eukaryota</taxon>
        <taxon>Metazoa</taxon>
        <taxon>Spiralia</taxon>
        <taxon>Lophotrochozoa</taxon>
        <taxon>Mollusca</taxon>
        <taxon>Gastropoda</taxon>
        <taxon>Caenogastropoda</taxon>
        <taxon>Architaenioglossa</taxon>
        <taxon>Ampullarioidea</taxon>
        <taxon>Ampullariidae</taxon>
        <taxon>Pomacea</taxon>
    </lineage>
</organism>
<evidence type="ECO:0000256" key="3">
    <source>
        <dbReference type="ARBA" id="ARBA00023274"/>
    </source>
</evidence>
<evidence type="ECO:0000256" key="2">
    <source>
        <dbReference type="ARBA" id="ARBA00022980"/>
    </source>
</evidence>
<dbReference type="OMA" id="NDPERHN"/>
<evidence type="ECO:0000256" key="1">
    <source>
        <dbReference type="ARBA" id="ARBA00008760"/>
    </source>
</evidence>
<comment type="caution">
    <text evidence="6">The sequence shown here is derived from an EMBL/GenBank/DDBJ whole genome shotgun (WGS) entry which is preliminary data.</text>
</comment>
<dbReference type="Proteomes" id="UP000245119">
    <property type="component" value="Linkage Group LG3"/>
</dbReference>
<comment type="similarity">
    <text evidence="1">Belongs to the bacterial ribosomal protein bL28 family.</text>
</comment>